<name>A0A9W8EF16_9FUNG</name>
<dbReference type="Proteomes" id="UP001151582">
    <property type="component" value="Unassembled WGS sequence"/>
</dbReference>
<dbReference type="OrthoDB" id="5348092at2759"/>
<dbReference type="GO" id="GO:0003712">
    <property type="term" value="F:transcription coregulator activity"/>
    <property type="evidence" value="ECO:0007669"/>
    <property type="project" value="InterPro"/>
</dbReference>
<comment type="function">
    <text evidence="8">Component of the Mediator complex, a coactivator involved in the regulated transcription of nearly all RNA polymerase II-dependent genes. Mediator functions as a bridge to convey information from gene-specific regulatory proteins to the basal RNA polymerase II transcription machinery. Mediator is recruited to promoters by direct interactions with regulatory proteins and serves as a scaffold for the assembly of a functional preinitiation complex with RNA polymerase II and the general transcription factors.</text>
</comment>
<organism evidence="9 10">
    <name type="scientific">Dimargaris verticillata</name>
    <dbReference type="NCBI Taxonomy" id="2761393"/>
    <lineage>
        <taxon>Eukaryota</taxon>
        <taxon>Fungi</taxon>
        <taxon>Fungi incertae sedis</taxon>
        <taxon>Zoopagomycota</taxon>
        <taxon>Kickxellomycotina</taxon>
        <taxon>Dimargaritomycetes</taxon>
        <taxon>Dimargaritales</taxon>
        <taxon>Dimargaritaceae</taxon>
        <taxon>Dimargaris</taxon>
    </lineage>
</organism>
<evidence type="ECO:0000256" key="7">
    <source>
        <dbReference type="ARBA" id="ARBA00032012"/>
    </source>
</evidence>
<dbReference type="Gene3D" id="2.40.320.10">
    <property type="entry name" value="Hypothetical Protein Pfu-838710-001"/>
    <property type="match status" value="1"/>
</dbReference>
<dbReference type="GO" id="GO:0006357">
    <property type="term" value="P:regulation of transcription by RNA polymerase II"/>
    <property type="evidence" value="ECO:0007669"/>
    <property type="project" value="InterPro"/>
</dbReference>
<sequence>MALPTSYECSLHGLVPEHRQAALLDRLSSLCGGEDARQSLNQHVLGFVPKSQTPVGPARNDDVVLRLQSNIDESVDTAQRQWALCQYGHPDPHMSTVANTRPELYSAIHQGNALQFMDLLGYRYAFELVKEGYWFIYQSQFEITVSRVYELAEQHNLQSKRPKLADGSWLIEVAVHNVHQDQVKLVPDELVKFSTYLEGVAKLENVDYLYMQNKIYYT</sequence>
<evidence type="ECO:0000256" key="2">
    <source>
        <dbReference type="ARBA" id="ARBA00009814"/>
    </source>
</evidence>
<dbReference type="GO" id="GO:0070847">
    <property type="term" value="C:core mediator complex"/>
    <property type="evidence" value="ECO:0007669"/>
    <property type="project" value="TreeGrafter"/>
</dbReference>
<gene>
    <name evidence="8" type="primary">MED18</name>
    <name evidence="9" type="ORF">H4R34_000020</name>
</gene>
<dbReference type="PANTHER" id="PTHR13321:SF2">
    <property type="entry name" value="MEDIATOR OF RNA POLYMERASE II TRANSCRIPTION SUBUNIT 18"/>
    <property type="match status" value="1"/>
</dbReference>
<comment type="subunit">
    <text evidence="8">Component of the Mediator complex.</text>
</comment>
<keyword evidence="5 8" id="KW-0804">Transcription</keyword>
<dbReference type="PANTHER" id="PTHR13321">
    <property type="entry name" value="MEDIATOR OF RNA POLYMERASE II TRANSCRIPTION, SUBUNIT 18"/>
    <property type="match status" value="1"/>
</dbReference>
<dbReference type="EMBL" id="JANBQB010000001">
    <property type="protein sequence ID" value="KAJ1985366.1"/>
    <property type="molecule type" value="Genomic_DNA"/>
</dbReference>
<comment type="similarity">
    <text evidence="2 8">Belongs to the Mediator complex subunit 18 family.</text>
</comment>
<reference evidence="9" key="1">
    <citation type="submission" date="2022-07" db="EMBL/GenBank/DDBJ databases">
        <title>Phylogenomic reconstructions and comparative analyses of Kickxellomycotina fungi.</title>
        <authorList>
            <person name="Reynolds N.K."/>
            <person name="Stajich J.E."/>
            <person name="Barry K."/>
            <person name="Grigoriev I.V."/>
            <person name="Crous P."/>
            <person name="Smith M.E."/>
        </authorList>
    </citation>
    <scope>NUCLEOTIDE SEQUENCE</scope>
    <source>
        <strain evidence="9">RSA 567</strain>
    </source>
</reference>
<evidence type="ECO:0000256" key="6">
    <source>
        <dbReference type="ARBA" id="ARBA00023242"/>
    </source>
</evidence>
<keyword evidence="6 8" id="KW-0539">Nucleus</keyword>
<protein>
    <recommendedName>
        <fullName evidence="3 8">Mediator of RNA polymerase II transcription subunit 18</fullName>
    </recommendedName>
    <alternativeName>
        <fullName evidence="7 8">Mediator complex subunit 18</fullName>
    </alternativeName>
</protein>
<dbReference type="InterPro" id="IPR019095">
    <property type="entry name" value="Mediator_Med18"/>
</dbReference>
<evidence type="ECO:0000256" key="1">
    <source>
        <dbReference type="ARBA" id="ARBA00004123"/>
    </source>
</evidence>
<dbReference type="Pfam" id="PF09637">
    <property type="entry name" value="Med18"/>
    <property type="match status" value="1"/>
</dbReference>
<dbReference type="AlphaFoldDB" id="A0A9W8EF16"/>
<keyword evidence="10" id="KW-1185">Reference proteome</keyword>
<keyword evidence="8" id="KW-0010">Activator</keyword>
<evidence type="ECO:0000256" key="8">
    <source>
        <dbReference type="RuleBase" id="RU364150"/>
    </source>
</evidence>
<proteinExistence type="inferred from homology"/>
<keyword evidence="4 8" id="KW-0805">Transcription regulation</keyword>
<evidence type="ECO:0000313" key="10">
    <source>
        <dbReference type="Proteomes" id="UP001151582"/>
    </source>
</evidence>
<comment type="subcellular location">
    <subcellularLocation>
        <location evidence="1 8">Nucleus</location>
    </subcellularLocation>
</comment>
<evidence type="ECO:0000313" key="9">
    <source>
        <dbReference type="EMBL" id="KAJ1985366.1"/>
    </source>
</evidence>
<dbReference type="GO" id="GO:0016592">
    <property type="term" value="C:mediator complex"/>
    <property type="evidence" value="ECO:0007669"/>
    <property type="project" value="InterPro"/>
</dbReference>
<evidence type="ECO:0000256" key="4">
    <source>
        <dbReference type="ARBA" id="ARBA00023015"/>
    </source>
</evidence>
<evidence type="ECO:0000256" key="3">
    <source>
        <dbReference type="ARBA" id="ARBA00019612"/>
    </source>
</evidence>
<comment type="caution">
    <text evidence="9">The sequence shown here is derived from an EMBL/GenBank/DDBJ whole genome shotgun (WGS) entry which is preliminary data.</text>
</comment>
<dbReference type="GO" id="GO:0006369">
    <property type="term" value="P:termination of RNA polymerase II transcription"/>
    <property type="evidence" value="ECO:0007669"/>
    <property type="project" value="TreeGrafter"/>
</dbReference>
<evidence type="ECO:0000256" key="5">
    <source>
        <dbReference type="ARBA" id="ARBA00023163"/>
    </source>
</evidence>
<accession>A0A9W8EF16</accession>